<dbReference type="EC" id="5.3.1.9" evidence="7"/>
<dbReference type="PANTHER" id="PTHR11469">
    <property type="entry name" value="GLUCOSE-6-PHOSPHATE ISOMERASE"/>
    <property type="match status" value="1"/>
</dbReference>
<evidence type="ECO:0000256" key="4">
    <source>
        <dbReference type="ARBA" id="ARBA00023152"/>
    </source>
</evidence>
<dbReference type="EMBL" id="CP001810">
    <property type="protein sequence ID" value="ADL32787.1"/>
    <property type="molecule type" value="Genomic_DNA"/>
</dbReference>
<keyword evidence="3 7" id="KW-0312">Gluconeogenesis</keyword>
<accession>E0S2G4</accession>
<gene>
    <name evidence="9" type="primary">gpi</name>
    <name evidence="7" type="synonym">pgi</name>
    <name evidence="9" type="ordered locus">bpr_I0035</name>
</gene>
<dbReference type="UniPathway" id="UPA00138"/>
<dbReference type="PROSITE" id="PS00174">
    <property type="entry name" value="P_GLUCOSE_ISOMERASE_2"/>
    <property type="match status" value="1"/>
</dbReference>
<evidence type="ECO:0000256" key="3">
    <source>
        <dbReference type="ARBA" id="ARBA00022432"/>
    </source>
</evidence>
<dbReference type="GO" id="GO:0006094">
    <property type="term" value="P:gluconeogenesis"/>
    <property type="evidence" value="ECO:0007669"/>
    <property type="project" value="UniProtKB-UniRule"/>
</dbReference>
<feature type="active site" evidence="7">
    <location>
        <position position="387"/>
    </location>
</feature>
<dbReference type="GO" id="GO:0005829">
    <property type="term" value="C:cytosol"/>
    <property type="evidence" value="ECO:0007669"/>
    <property type="project" value="TreeGrafter"/>
</dbReference>
<dbReference type="PRINTS" id="PR00662">
    <property type="entry name" value="G6PISOMERASE"/>
</dbReference>
<dbReference type="STRING" id="515622.bpr_I0035"/>
<dbReference type="AlphaFoldDB" id="E0S2G4"/>
<dbReference type="InterPro" id="IPR001672">
    <property type="entry name" value="G6P_Isomerase"/>
</dbReference>
<evidence type="ECO:0000256" key="5">
    <source>
        <dbReference type="ARBA" id="ARBA00023235"/>
    </source>
</evidence>
<dbReference type="InterPro" id="IPR023096">
    <property type="entry name" value="G6P_Isomerase_C"/>
</dbReference>
<dbReference type="Pfam" id="PF00342">
    <property type="entry name" value="PGI"/>
    <property type="match status" value="1"/>
</dbReference>
<evidence type="ECO:0000313" key="10">
    <source>
        <dbReference type="Proteomes" id="UP000001299"/>
    </source>
</evidence>
<evidence type="ECO:0000256" key="7">
    <source>
        <dbReference type="HAMAP-Rule" id="MF_00473"/>
    </source>
</evidence>
<protein>
    <recommendedName>
        <fullName evidence="7">Glucose-6-phosphate isomerase</fullName>
        <shortName evidence="7">GPI</shortName>
        <ecNumber evidence="7">5.3.1.9</ecNumber>
    </recommendedName>
    <alternativeName>
        <fullName evidence="7">Phosphoglucose isomerase</fullName>
        <shortName evidence="7">PGI</shortName>
    </alternativeName>
    <alternativeName>
        <fullName evidence="7">Phosphohexose isomerase</fullName>
        <shortName evidence="7">PHI</shortName>
    </alternativeName>
</protein>
<comment type="catalytic activity">
    <reaction evidence="6 7 8">
        <text>alpha-D-glucose 6-phosphate = beta-D-fructose 6-phosphate</text>
        <dbReference type="Rhea" id="RHEA:11816"/>
        <dbReference type="ChEBI" id="CHEBI:57634"/>
        <dbReference type="ChEBI" id="CHEBI:58225"/>
        <dbReference type="EC" id="5.3.1.9"/>
    </reaction>
</comment>
<comment type="pathway">
    <text evidence="1 7 8">Carbohydrate degradation; glycolysis; D-glyceraldehyde 3-phosphate and glycerone phosphate from D-glucose: step 2/4.</text>
</comment>
<dbReference type="RefSeq" id="WP_013279446.1">
    <property type="nucleotide sequence ID" value="NC_014387.1"/>
</dbReference>
<dbReference type="HOGENOM" id="CLU_017947_3_1_9"/>
<feature type="active site" evidence="7">
    <location>
        <position position="502"/>
    </location>
</feature>
<dbReference type="InterPro" id="IPR046348">
    <property type="entry name" value="SIS_dom_sf"/>
</dbReference>
<keyword evidence="7" id="KW-0963">Cytoplasm</keyword>
<evidence type="ECO:0000313" key="9">
    <source>
        <dbReference type="EMBL" id="ADL32787.1"/>
    </source>
</evidence>
<name>E0S2G4_BUTPB</name>
<evidence type="ECO:0000256" key="6">
    <source>
        <dbReference type="ARBA" id="ARBA00029321"/>
    </source>
</evidence>
<dbReference type="UniPathway" id="UPA00109">
    <property type="reaction ID" value="UER00181"/>
</dbReference>
<dbReference type="GO" id="GO:0048029">
    <property type="term" value="F:monosaccharide binding"/>
    <property type="evidence" value="ECO:0007669"/>
    <property type="project" value="TreeGrafter"/>
</dbReference>
<evidence type="ECO:0000256" key="8">
    <source>
        <dbReference type="RuleBase" id="RU000612"/>
    </source>
</evidence>
<dbReference type="Proteomes" id="UP000001299">
    <property type="component" value="Chromosome 1"/>
</dbReference>
<dbReference type="GO" id="GO:0097367">
    <property type="term" value="F:carbohydrate derivative binding"/>
    <property type="evidence" value="ECO:0007669"/>
    <property type="project" value="InterPro"/>
</dbReference>
<keyword evidence="5 7" id="KW-0413">Isomerase</keyword>
<feature type="active site" description="Proton donor" evidence="7">
    <location>
        <position position="356"/>
    </location>
</feature>
<comment type="similarity">
    <text evidence="2 7 8">Belongs to the GPI family.</text>
</comment>
<dbReference type="GO" id="GO:0051156">
    <property type="term" value="P:glucose 6-phosphate metabolic process"/>
    <property type="evidence" value="ECO:0007669"/>
    <property type="project" value="TreeGrafter"/>
</dbReference>
<dbReference type="HAMAP" id="MF_00473">
    <property type="entry name" value="G6P_isomerase"/>
    <property type="match status" value="1"/>
</dbReference>
<dbReference type="GO" id="GO:0006096">
    <property type="term" value="P:glycolytic process"/>
    <property type="evidence" value="ECO:0007669"/>
    <property type="project" value="UniProtKB-UniRule"/>
</dbReference>
<sequence length="526" mass="57136">MINWNNLDTLKSYNELKNAASVNLVEAMTGANGAERVKKYSVPMAAGLNYNYAAKEVDDNILSALAALADEAQLTDKYEALYNGEVINTGEKRMVLHQLTRGQLGKDVVADGVNKREFYVKEQKRIADFANKVHSGEIANAKGEKFTTVVQIGIGGSDLGPRAMYLALENWAKRTGNFKMEAKFISNVDPDDASAVLNSVDVAHSIFILVSKSGTTLETLTNESFVTDALKKAGLDASKHMIAVTSETSPLAKSDNYLEAFFMDDYIGGRYSSTSGVGGAVLSLAFGPDVFAQFLDGAAEEDKLATNKDFLKNPAMLDAMIGVYERNILGYDSTAVLPYSQGLSRFPAHLQQLDMESNGKSVNRFGEPINYVTGPVIFGEPGTNGQHSFYQLLHQGTDIIPLQFIGFKNSQLQNDVNIQDSTSQQKLCANVAAQIVAFACGKKDDNANKNFEGGRPSSIIIGDELNPKSLGALLAHFENKVMFQGFVWNINSFDQEGVQLGKVLAKKVLAHETDGALAEYSKLLNI</sequence>
<dbReference type="PANTHER" id="PTHR11469:SF1">
    <property type="entry name" value="GLUCOSE-6-PHOSPHATE ISOMERASE"/>
    <property type="match status" value="1"/>
</dbReference>
<dbReference type="Gene3D" id="1.10.1390.10">
    <property type="match status" value="1"/>
</dbReference>
<dbReference type="PROSITE" id="PS51463">
    <property type="entry name" value="P_GLUCOSE_ISOMERASE_3"/>
    <property type="match status" value="1"/>
</dbReference>
<keyword evidence="10" id="KW-1185">Reference proteome</keyword>
<dbReference type="SUPFAM" id="SSF53697">
    <property type="entry name" value="SIS domain"/>
    <property type="match status" value="1"/>
</dbReference>
<dbReference type="GO" id="GO:0004347">
    <property type="term" value="F:glucose-6-phosphate isomerase activity"/>
    <property type="evidence" value="ECO:0007669"/>
    <property type="project" value="UniProtKB-UniRule"/>
</dbReference>
<reference evidence="9 10" key="1">
    <citation type="journal article" date="2010" name="PLoS ONE">
        <title>The glycobiome of the rumen bacterium Butyrivibrio proteoclasticus B316(T) highlights adaptation to a polysaccharide-rich environment.</title>
        <authorList>
            <person name="Kelly W.J."/>
            <person name="Leahy S.C."/>
            <person name="Altermann E."/>
            <person name="Yeoman C.J."/>
            <person name="Dunne J.C."/>
            <person name="Kong Z."/>
            <person name="Pacheco D.M."/>
            <person name="Li D."/>
            <person name="Noel S.J."/>
            <person name="Moon C.D."/>
            <person name="Cookson A.L."/>
            <person name="Attwood G.T."/>
        </authorList>
    </citation>
    <scope>NUCLEOTIDE SEQUENCE [LARGE SCALE GENOMIC DNA]</scope>
    <source>
        <strain evidence="10">ATCC 51982 / DSM 14932 / B316</strain>
    </source>
</reference>
<dbReference type="CDD" id="cd05016">
    <property type="entry name" value="SIS_PGI_2"/>
    <property type="match status" value="1"/>
</dbReference>
<dbReference type="InterPro" id="IPR035476">
    <property type="entry name" value="SIS_PGI_1"/>
</dbReference>
<proteinExistence type="inferred from homology"/>
<dbReference type="eggNOG" id="COG0166">
    <property type="taxonomic scope" value="Bacteria"/>
</dbReference>
<organism evidence="9 10">
    <name type="scientific">Butyrivibrio proteoclasticus (strain ATCC 51982 / DSM 14932 / B316)</name>
    <name type="common">Clostridium proteoclasticum</name>
    <dbReference type="NCBI Taxonomy" id="515622"/>
    <lineage>
        <taxon>Bacteria</taxon>
        <taxon>Bacillati</taxon>
        <taxon>Bacillota</taxon>
        <taxon>Clostridia</taxon>
        <taxon>Lachnospirales</taxon>
        <taxon>Lachnospiraceae</taxon>
        <taxon>Butyrivibrio</taxon>
    </lineage>
</organism>
<dbReference type="InterPro" id="IPR035482">
    <property type="entry name" value="SIS_PGI_2"/>
</dbReference>
<evidence type="ECO:0000256" key="2">
    <source>
        <dbReference type="ARBA" id="ARBA00006604"/>
    </source>
</evidence>
<dbReference type="InterPro" id="IPR018189">
    <property type="entry name" value="Phosphoglucose_isomerase_CS"/>
</dbReference>
<evidence type="ECO:0000256" key="1">
    <source>
        <dbReference type="ARBA" id="ARBA00004926"/>
    </source>
</evidence>
<dbReference type="CDD" id="cd05015">
    <property type="entry name" value="SIS_PGI_1"/>
    <property type="match status" value="1"/>
</dbReference>
<comment type="function">
    <text evidence="7">Catalyzes the reversible isomerization of glucose-6-phosphate to fructose-6-phosphate.</text>
</comment>
<dbReference type="KEGG" id="bpb:bpr_I0035"/>
<comment type="pathway">
    <text evidence="7">Carbohydrate biosynthesis; gluconeogenesis.</text>
</comment>
<keyword evidence="4 7" id="KW-0324">Glycolysis</keyword>
<dbReference type="Gene3D" id="3.40.50.10490">
    <property type="entry name" value="Glucose-6-phosphate isomerase like protein, domain 1"/>
    <property type="match status" value="2"/>
</dbReference>
<comment type="subcellular location">
    <subcellularLocation>
        <location evidence="7">Cytoplasm</location>
    </subcellularLocation>
</comment>
<dbReference type="NCBIfam" id="NF010695">
    <property type="entry name" value="PRK14095.1"/>
    <property type="match status" value="1"/>
</dbReference>